<proteinExistence type="predicted"/>
<protein>
    <submittedName>
        <fullName evidence="1">Uncharacterized protein</fullName>
    </submittedName>
</protein>
<reference evidence="1" key="1">
    <citation type="submission" date="2021-10" db="EMBL/GenBank/DDBJ databases">
        <title>Collection of gut derived symbiotic bacterial strains cultured from healthy donors.</title>
        <authorList>
            <person name="Lin H."/>
            <person name="Littmann E."/>
            <person name="Kohout C."/>
            <person name="Pamer E.G."/>
        </authorList>
    </citation>
    <scope>NUCLEOTIDE SEQUENCE</scope>
    <source>
        <strain evidence="1">DFI.9.42</strain>
    </source>
</reference>
<accession>A0AAW4UN65</accession>
<evidence type="ECO:0000313" key="2">
    <source>
        <dbReference type="Proteomes" id="UP001197684"/>
    </source>
</evidence>
<sequence length="48" mass="5725">MNKASKKSYKDGSLKTVDRRIFNGMSRMWEKFLRYADDDTKCECYFCG</sequence>
<gene>
    <name evidence="1" type="ORF">LIZ56_14040</name>
</gene>
<name>A0AAW4UN65_9FIRM</name>
<dbReference type="Proteomes" id="UP001197684">
    <property type="component" value="Unassembled WGS sequence"/>
</dbReference>
<comment type="caution">
    <text evidence="1">The sequence shown here is derived from an EMBL/GenBank/DDBJ whole genome shotgun (WGS) entry which is preliminary data.</text>
</comment>
<dbReference type="RefSeq" id="WP_015568985.1">
    <property type="nucleotide sequence ID" value="NZ_JAJCJK010000030.1"/>
</dbReference>
<organism evidence="1 2">
    <name type="scientific">Agathobacter rectalis</name>
    <dbReference type="NCBI Taxonomy" id="39491"/>
    <lineage>
        <taxon>Bacteria</taxon>
        <taxon>Bacillati</taxon>
        <taxon>Bacillota</taxon>
        <taxon>Clostridia</taxon>
        <taxon>Lachnospirales</taxon>
        <taxon>Lachnospiraceae</taxon>
        <taxon>Agathobacter</taxon>
    </lineage>
</organism>
<dbReference type="EMBL" id="JAJCJK010000030">
    <property type="protein sequence ID" value="MCB6939515.1"/>
    <property type="molecule type" value="Genomic_DNA"/>
</dbReference>
<evidence type="ECO:0000313" key="1">
    <source>
        <dbReference type="EMBL" id="MCB6939515.1"/>
    </source>
</evidence>
<dbReference type="AlphaFoldDB" id="A0AAW4UN65"/>